<evidence type="ECO:0000256" key="1">
    <source>
        <dbReference type="SAM" id="MobiDB-lite"/>
    </source>
</evidence>
<name>A0A1R3JJK5_9ROSI</name>
<dbReference type="EMBL" id="AWUE01015918">
    <property type="protein sequence ID" value="OMO94994.1"/>
    <property type="molecule type" value="Genomic_DNA"/>
</dbReference>
<accession>A0A1R3JJK5</accession>
<feature type="region of interest" description="Disordered" evidence="1">
    <location>
        <begin position="194"/>
        <end position="223"/>
    </location>
</feature>
<sequence>MGTTLKGGISNLTSFSYRETYLMTVRFKQSCLLWKERHYSGTNTTPLRMGGFYNLKWSSYLAEMKDRFTSDEFDDFFWELLELHQTGYVHEYYEDFVSILNYLQFCPRYALMAFIHNLKTDIANMDRMFRPKSLNHALHLAKIVESNLNPSHKKNNSPYKTITSSSPTITVVATQYKNGNPHILLSPRFSSNSSAINSKNQTTKNSVAASSKSPSKKPTTAEIEERKRKRLCYSCRVKYVPGHKCVKSQLYQLCKMMIEGQEDDEAEEYVDCEDTPELLMHDYEDQQNPIISLHAILAFQVIIS</sequence>
<keyword evidence="3" id="KW-1185">Reference proteome</keyword>
<gene>
    <name evidence="2" type="ORF">COLO4_16106</name>
</gene>
<feature type="compositionally biased region" description="Polar residues" evidence="1">
    <location>
        <begin position="194"/>
        <end position="207"/>
    </location>
</feature>
<evidence type="ECO:0000313" key="2">
    <source>
        <dbReference type="EMBL" id="OMO94994.1"/>
    </source>
</evidence>
<evidence type="ECO:0008006" key="4">
    <source>
        <dbReference type="Google" id="ProtNLM"/>
    </source>
</evidence>
<reference evidence="3" key="1">
    <citation type="submission" date="2013-09" db="EMBL/GenBank/DDBJ databases">
        <title>Corchorus olitorius genome sequencing.</title>
        <authorList>
            <person name="Alam M."/>
            <person name="Haque M.S."/>
            <person name="Islam M.S."/>
            <person name="Emdad E.M."/>
            <person name="Islam M.M."/>
            <person name="Ahmed B."/>
            <person name="Halim A."/>
            <person name="Hossen Q.M.M."/>
            <person name="Hossain M.Z."/>
            <person name="Ahmed R."/>
            <person name="Khan M.M."/>
            <person name="Islam R."/>
            <person name="Rashid M.M."/>
            <person name="Khan S.A."/>
            <person name="Rahman M.S."/>
            <person name="Alam M."/>
            <person name="Yahiya A.S."/>
            <person name="Khan M.S."/>
            <person name="Azam M.S."/>
            <person name="Haque T."/>
            <person name="Lashkar M.Z.H."/>
            <person name="Akhand A.I."/>
            <person name="Morshed G."/>
            <person name="Roy S."/>
            <person name="Uddin K.S."/>
            <person name="Rabeya T."/>
            <person name="Hossain A.S."/>
            <person name="Chowdhury A."/>
            <person name="Snigdha A.R."/>
            <person name="Mortoza M.S."/>
            <person name="Matin S.A."/>
            <person name="Hoque S.M.E."/>
            <person name="Islam M.K."/>
            <person name="Roy D.K."/>
            <person name="Haider R."/>
            <person name="Moosa M.M."/>
            <person name="Elias S.M."/>
            <person name="Hasan A.M."/>
            <person name="Jahan S."/>
            <person name="Shafiuddin M."/>
            <person name="Mahmood N."/>
            <person name="Shommy N.S."/>
        </authorList>
    </citation>
    <scope>NUCLEOTIDE SEQUENCE [LARGE SCALE GENOMIC DNA]</scope>
    <source>
        <strain evidence="3">cv. O-4</strain>
    </source>
</reference>
<organism evidence="2 3">
    <name type="scientific">Corchorus olitorius</name>
    <dbReference type="NCBI Taxonomy" id="93759"/>
    <lineage>
        <taxon>Eukaryota</taxon>
        <taxon>Viridiplantae</taxon>
        <taxon>Streptophyta</taxon>
        <taxon>Embryophyta</taxon>
        <taxon>Tracheophyta</taxon>
        <taxon>Spermatophyta</taxon>
        <taxon>Magnoliopsida</taxon>
        <taxon>eudicotyledons</taxon>
        <taxon>Gunneridae</taxon>
        <taxon>Pentapetalae</taxon>
        <taxon>rosids</taxon>
        <taxon>malvids</taxon>
        <taxon>Malvales</taxon>
        <taxon>Malvaceae</taxon>
        <taxon>Grewioideae</taxon>
        <taxon>Apeibeae</taxon>
        <taxon>Corchorus</taxon>
    </lineage>
</organism>
<dbReference type="OrthoDB" id="10057496at2759"/>
<evidence type="ECO:0000313" key="3">
    <source>
        <dbReference type="Proteomes" id="UP000187203"/>
    </source>
</evidence>
<protein>
    <recommendedName>
        <fullName evidence="4">Retrotransposon gag protein</fullName>
    </recommendedName>
</protein>
<feature type="compositionally biased region" description="Low complexity" evidence="1">
    <location>
        <begin position="208"/>
        <end position="221"/>
    </location>
</feature>
<comment type="caution">
    <text evidence="2">The sequence shown here is derived from an EMBL/GenBank/DDBJ whole genome shotgun (WGS) entry which is preliminary data.</text>
</comment>
<proteinExistence type="predicted"/>
<dbReference type="AlphaFoldDB" id="A0A1R3JJK5"/>
<dbReference type="Proteomes" id="UP000187203">
    <property type="component" value="Unassembled WGS sequence"/>
</dbReference>